<dbReference type="AlphaFoldDB" id="A0A518BJ34"/>
<dbReference type="RefSeq" id="WP_145064781.1">
    <property type="nucleotide sequence ID" value="NZ_CP036287.1"/>
</dbReference>
<keyword evidence="1" id="KW-0472">Membrane</keyword>
<organism evidence="2 3">
    <name type="scientific">Engelhardtia mirabilis</name>
    <dbReference type="NCBI Taxonomy" id="2528011"/>
    <lineage>
        <taxon>Bacteria</taxon>
        <taxon>Pseudomonadati</taxon>
        <taxon>Planctomycetota</taxon>
        <taxon>Planctomycetia</taxon>
        <taxon>Planctomycetia incertae sedis</taxon>
        <taxon>Engelhardtia</taxon>
    </lineage>
</organism>
<keyword evidence="1" id="KW-1133">Transmembrane helix</keyword>
<sequence length="547" mass="55121">MSLGRLLVAWCLALVALLVIGGAGPQTPLAALSPTAVVALALIVVVGIPARETEGIRQHTGLAFALGLSALAPPLALAAAVDGARGEPAAARALAFAAAASIAALAWGARWSARGRAAHRVQSALHFGMVLGLPLLAAALAWAGRPGNHTVALSSWVGWSPAGFVFGMAGERGLPAPAELPWIPPTAVALFGALLVRGVAAGAGRSPRAATAVVGALVVCLGFGSQARAGEQRLFPARVELTGPLTSVRFDAGTAGSLALDIDLAPGEVRELVLPLPILGELARSLGPAPTVVASGGGGARLVGWVESDPLGRAWERLPRGLKSRAAPVPSGAPGGWSTAGLLVLVASLVIAIGALRRGGSLAWVAIPLQLAVAACLLLVPFGIRDPDPGRVEVQDLDLDAGVAARVFAARDRVDLGAAPWPERVETIPDGVPVEVRAALRGTNVEVEAVAAGAILVGRSASTLDRGSFAPRDGRSALEAGLGPGVVGHWRAADGTWQVPDGPPPAWAAAGLPPGVPGAVLRSADGRRWRRASGLEIGSILRAGQGL</sequence>
<protein>
    <submittedName>
        <fullName evidence="2">Uncharacterized protein</fullName>
    </submittedName>
</protein>
<accession>A0A518BJ34</accession>
<feature type="transmembrane region" description="Helical" evidence="1">
    <location>
        <begin position="362"/>
        <end position="384"/>
    </location>
</feature>
<proteinExistence type="predicted"/>
<feature type="transmembrane region" description="Helical" evidence="1">
    <location>
        <begin position="124"/>
        <end position="144"/>
    </location>
</feature>
<name>A0A518BJ34_9BACT</name>
<feature type="transmembrane region" description="Helical" evidence="1">
    <location>
        <begin position="93"/>
        <end position="112"/>
    </location>
</feature>
<evidence type="ECO:0000313" key="3">
    <source>
        <dbReference type="Proteomes" id="UP000316921"/>
    </source>
</evidence>
<evidence type="ECO:0000313" key="2">
    <source>
        <dbReference type="EMBL" id="QDU66987.1"/>
    </source>
</evidence>
<reference evidence="2 3" key="1">
    <citation type="submission" date="2019-02" db="EMBL/GenBank/DDBJ databases">
        <title>Deep-cultivation of Planctomycetes and their phenomic and genomic characterization uncovers novel biology.</title>
        <authorList>
            <person name="Wiegand S."/>
            <person name="Jogler M."/>
            <person name="Boedeker C."/>
            <person name="Pinto D."/>
            <person name="Vollmers J."/>
            <person name="Rivas-Marin E."/>
            <person name="Kohn T."/>
            <person name="Peeters S.H."/>
            <person name="Heuer A."/>
            <person name="Rast P."/>
            <person name="Oberbeckmann S."/>
            <person name="Bunk B."/>
            <person name="Jeske O."/>
            <person name="Meyerdierks A."/>
            <person name="Storesund J.E."/>
            <person name="Kallscheuer N."/>
            <person name="Luecker S."/>
            <person name="Lage O.M."/>
            <person name="Pohl T."/>
            <person name="Merkel B.J."/>
            <person name="Hornburger P."/>
            <person name="Mueller R.-W."/>
            <person name="Bruemmer F."/>
            <person name="Labrenz M."/>
            <person name="Spormann A.M."/>
            <person name="Op den Camp H."/>
            <person name="Overmann J."/>
            <person name="Amann R."/>
            <person name="Jetten M.S.M."/>
            <person name="Mascher T."/>
            <person name="Medema M.H."/>
            <person name="Devos D.P."/>
            <person name="Kaster A.-K."/>
            <person name="Ovreas L."/>
            <person name="Rohde M."/>
            <person name="Galperin M.Y."/>
            <person name="Jogler C."/>
        </authorList>
    </citation>
    <scope>NUCLEOTIDE SEQUENCE [LARGE SCALE GENOMIC DNA]</scope>
    <source>
        <strain evidence="2 3">Pla133</strain>
    </source>
</reference>
<evidence type="ECO:0000256" key="1">
    <source>
        <dbReference type="SAM" id="Phobius"/>
    </source>
</evidence>
<dbReference type="Proteomes" id="UP000316921">
    <property type="component" value="Chromosome"/>
</dbReference>
<keyword evidence="3" id="KW-1185">Reference proteome</keyword>
<feature type="transmembrane region" description="Helical" evidence="1">
    <location>
        <begin position="62"/>
        <end position="81"/>
    </location>
</feature>
<dbReference type="KEGG" id="pbap:Pla133_20640"/>
<keyword evidence="1" id="KW-0812">Transmembrane</keyword>
<gene>
    <name evidence="2" type="ORF">Pla133_20640</name>
</gene>
<feature type="transmembrane region" description="Helical" evidence="1">
    <location>
        <begin position="335"/>
        <end position="356"/>
    </location>
</feature>
<feature type="transmembrane region" description="Helical" evidence="1">
    <location>
        <begin position="31"/>
        <end position="50"/>
    </location>
</feature>
<dbReference type="EMBL" id="CP036287">
    <property type="protein sequence ID" value="QDU66987.1"/>
    <property type="molecule type" value="Genomic_DNA"/>
</dbReference>